<dbReference type="AlphaFoldDB" id="A0A238XRV5"/>
<evidence type="ECO:0000256" key="1">
    <source>
        <dbReference type="SAM" id="Phobius"/>
    </source>
</evidence>
<evidence type="ECO:0000313" key="3">
    <source>
        <dbReference type="Proteomes" id="UP000198310"/>
    </source>
</evidence>
<keyword evidence="1" id="KW-0472">Membrane</keyword>
<feature type="transmembrane region" description="Helical" evidence="1">
    <location>
        <begin position="82"/>
        <end position="102"/>
    </location>
</feature>
<keyword evidence="1" id="KW-0812">Transmembrane</keyword>
<accession>A0A238XRV5</accession>
<name>A0A238XRV5_9BACT</name>
<feature type="transmembrane region" description="Helical" evidence="1">
    <location>
        <begin position="14"/>
        <end position="35"/>
    </location>
</feature>
<evidence type="ECO:0008006" key="4">
    <source>
        <dbReference type="Google" id="ProtNLM"/>
    </source>
</evidence>
<reference evidence="3" key="1">
    <citation type="submission" date="2017-06" db="EMBL/GenBank/DDBJ databases">
        <authorList>
            <person name="Varghese N."/>
            <person name="Submissions S."/>
        </authorList>
    </citation>
    <scope>NUCLEOTIDE SEQUENCE [LARGE SCALE GENOMIC DNA]</scope>
    <source>
        <strain evidence="3">DSM 28041</strain>
    </source>
</reference>
<organism evidence="2 3">
    <name type="scientific">Hymenobacter mucosus</name>
    <dbReference type="NCBI Taxonomy" id="1411120"/>
    <lineage>
        <taxon>Bacteria</taxon>
        <taxon>Pseudomonadati</taxon>
        <taxon>Bacteroidota</taxon>
        <taxon>Cytophagia</taxon>
        <taxon>Cytophagales</taxon>
        <taxon>Hymenobacteraceae</taxon>
        <taxon>Hymenobacter</taxon>
    </lineage>
</organism>
<protein>
    <recommendedName>
        <fullName evidence="4">DUF1449 family protein</fullName>
    </recommendedName>
</protein>
<dbReference type="Proteomes" id="UP000198310">
    <property type="component" value="Unassembled WGS sequence"/>
</dbReference>
<dbReference type="EMBL" id="FZNS01000004">
    <property type="protein sequence ID" value="SNR60749.1"/>
    <property type="molecule type" value="Genomic_DNA"/>
</dbReference>
<keyword evidence="1" id="KW-1133">Transmembrane helix</keyword>
<proteinExistence type="predicted"/>
<feature type="transmembrane region" description="Helical" evidence="1">
    <location>
        <begin position="108"/>
        <end position="127"/>
    </location>
</feature>
<dbReference type="RefSeq" id="WP_089332708.1">
    <property type="nucleotide sequence ID" value="NZ_FZNS01000004.1"/>
</dbReference>
<sequence>MTELLHEALLPPNLLPTGLLVFVLLYWLTVLVGVLDFRTIDLDTDHYMDTGHHVDGHHEVGNGGVAWLNQALAFFNLGRVPLMIFLSFVVLPLWIGSILLNYTLGNTALVPGLLLLLPLLLGSLLAAKFLTLPFVHLFTAMQAGHDAGTQPLGKVCTVLLPTTAYRLGQASVPVVTGSPLVLNVHAVSPTANLSKGDTALVIDYDATRRCYLIEPYEIV</sequence>
<evidence type="ECO:0000313" key="2">
    <source>
        <dbReference type="EMBL" id="SNR60749.1"/>
    </source>
</evidence>
<keyword evidence="3" id="KW-1185">Reference proteome</keyword>
<gene>
    <name evidence="2" type="ORF">SAMN06269173_104275</name>
</gene>